<evidence type="ECO:0000256" key="1">
    <source>
        <dbReference type="ARBA" id="ARBA00001526"/>
    </source>
</evidence>
<organism evidence="7 8">
    <name type="scientific">Arthrobacter rhombi</name>
    <dbReference type="NCBI Taxonomy" id="71253"/>
    <lineage>
        <taxon>Bacteria</taxon>
        <taxon>Bacillati</taxon>
        <taxon>Actinomycetota</taxon>
        <taxon>Actinomycetes</taxon>
        <taxon>Micrococcales</taxon>
        <taxon>Micrococcaceae</taxon>
        <taxon>Arthrobacter</taxon>
    </lineage>
</organism>
<dbReference type="EC" id="3.5.2.6" evidence="5"/>
<evidence type="ECO:0000256" key="5">
    <source>
        <dbReference type="RuleBase" id="RU361140"/>
    </source>
</evidence>
<accession>A0A1R4GK32</accession>
<evidence type="ECO:0000313" key="7">
    <source>
        <dbReference type="EMBL" id="SJM68282.1"/>
    </source>
</evidence>
<dbReference type="SUPFAM" id="SSF56601">
    <property type="entry name" value="beta-lactamase/transpeptidase-like"/>
    <property type="match status" value="1"/>
</dbReference>
<dbReference type="InterPro" id="IPR001466">
    <property type="entry name" value="Beta-lactam-related"/>
</dbReference>
<keyword evidence="4 5" id="KW-0046">Antibiotic resistance</keyword>
<evidence type="ECO:0000259" key="6">
    <source>
        <dbReference type="Pfam" id="PF00144"/>
    </source>
</evidence>
<evidence type="ECO:0000256" key="3">
    <source>
        <dbReference type="ARBA" id="ARBA00022801"/>
    </source>
</evidence>
<evidence type="ECO:0000256" key="4">
    <source>
        <dbReference type="ARBA" id="ARBA00023251"/>
    </source>
</evidence>
<protein>
    <recommendedName>
        <fullName evidence="5">Beta-lactamase</fullName>
        <ecNumber evidence="5">3.5.2.6</ecNumber>
    </recommendedName>
</protein>
<dbReference type="GO" id="GO:0046677">
    <property type="term" value="P:response to antibiotic"/>
    <property type="evidence" value="ECO:0007669"/>
    <property type="project" value="UniProtKB-UniRule"/>
</dbReference>
<dbReference type="EMBL" id="FUHW01000038">
    <property type="protein sequence ID" value="SJM68282.1"/>
    <property type="molecule type" value="Genomic_DNA"/>
</dbReference>
<name>A0A1R4GK32_9MICC</name>
<dbReference type="InterPro" id="IPR012338">
    <property type="entry name" value="Beta-lactam/transpept-like"/>
</dbReference>
<comment type="similarity">
    <text evidence="2 5">Belongs to the class-C beta-lactamase family.</text>
</comment>
<dbReference type="Pfam" id="PF00144">
    <property type="entry name" value="Beta-lactamase"/>
    <property type="match status" value="1"/>
</dbReference>
<evidence type="ECO:0000313" key="8">
    <source>
        <dbReference type="Proteomes" id="UP000195913"/>
    </source>
</evidence>
<evidence type="ECO:0000256" key="2">
    <source>
        <dbReference type="ARBA" id="ARBA00007840"/>
    </source>
</evidence>
<dbReference type="InterPro" id="IPR001586">
    <property type="entry name" value="Beta-lactam_class-C_AS"/>
</dbReference>
<dbReference type="AlphaFoldDB" id="A0A1R4GK32"/>
<proteinExistence type="inferred from homology"/>
<keyword evidence="8" id="KW-1185">Reference proteome</keyword>
<dbReference type="GO" id="GO:0008800">
    <property type="term" value="F:beta-lactamase activity"/>
    <property type="evidence" value="ECO:0007669"/>
    <property type="project" value="UniProtKB-UniRule"/>
</dbReference>
<dbReference type="PROSITE" id="PS00336">
    <property type="entry name" value="BETA_LACTAMASE_C"/>
    <property type="match status" value="1"/>
</dbReference>
<dbReference type="GO" id="GO:0017001">
    <property type="term" value="P:antibiotic catabolic process"/>
    <property type="evidence" value="ECO:0007669"/>
    <property type="project" value="InterPro"/>
</dbReference>
<comment type="catalytic activity">
    <reaction evidence="1 5">
        <text>a beta-lactam + H2O = a substituted beta-amino acid</text>
        <dbReference type="Rhea" id="RHEA:20401"/>
        <dbReference type="ChEBI" id="CHEBI:15377"/>
        <dbReference type="ChEBI" id="CHEBI:35627"/>
        <dbReference type="ChEBI" id="CHEBI:140347"/>
        <dbReference type="EC" id="3.5.2.6"/>
    </reaction>
</comment>
<dbReference type="Gene3D" id="3.40.710.10">
    <property type="entry name" value="DD-peptidase/beta-lactamase superfamily"/>
    <property type="match status" value="1"/>
</dbReference>
<dbReference type="GO" id="GO:0030288">
    <property type="term" value="C:outer membrane-bounded periplasmic space"/>
    <property type="evidence" value="ECO:0007669"/>
    <property type="project" value="InterPro"/>
</dbReference>
<dbReference type="InterPro" id="IPR050491">
    <property type="entry name" value="AmpC-like"/>
</dbReference>
<keyword evidence="3 5" id="KW-0378">Hydrolase</keyword>
<gene>
    <name evidence="7" type="ORF">FM101_10910</name>
</gene>
<reference evidence="7 8" key="1">
    <citation type="submission" date="2017-02" db="EMBL/GenBank/DDBJ databases">
        <authorList>
            <person name="Peterson S.W."/>
        </authorList>
    </citation>
    <scope>NUCLEOTIDE SEQUENCE [LARGE SCALE GENOMIC DNA]</scope>
    <source>
        <strain evidence="7 8">B Ar 00.02</strain>
    </source>
</reference>
<dbReference type="Proteomes" id="UP000195913">
    <property type="component" value="Unassembled WGS sequence"/>
</dbReference>
<feature type="domain" description="Beta-lactamase-related" evidence="6">
    <location>
        <begin position="65"/>
        <end position="363"/>
    </location>
</feature>
<sequence length="379" mass="38848">MLSSPSTDRHPRKTNRRIPWVIAAATIAVLVVAAPRALPAEAPTGDHGLATRITEGPGAPSGDFAAAVIHDGTVDFAGRGADEHTAFEVGSISKVFGGMLLADAIDREEVTANTTLGEVFGYPTDGSGAITLQQLATHTSGLPRMPRSVPFFVGGFLAQFANTNSSAQSVDEVIKLGRNSHPDEDPGFAYSNFGAALLGQALAQVAGTSYPQLVKERITGPLGMDRTWVQPVDAGTSSATQGSAPRLPTPMATGHLASGHVAAAWPMDGFAPAGGIHSTAEDLVLLAQAVLDGTVPGRTSLDPVADNATDGKVGLAWMITSGTGQSSDDHEVIWHNGMTGGFATYLGLQPDADRAVVVLSGTALGVDEAGLDLLNGGSQ</sequence>
<dbReference type="PANTHER" id="PTHR46825:SF9">
    <property type="entry name" value="BETA-LACTAMASE-RELATED DOMAIN-CONTAINING PROTEIN"/>
    <property type="match status" value="1"/>
</dbReference>
<dbReference type="RefSeq" id="WP_086999482.1">
    <property type="nucleotide sequence ID" value="NZ_FUHW01000038.1"/>
</dbReference>
<dbReference type="PANTHER" id="PTHR46825">
    <property type="entry name" value="D-ALANYL-D-ALANINE-CARBOXYPEPTIDASE/ENDOPEPTIDASE AMPH"/>
    <property type="match status" value="1"/>
</dbReference>